<dbReference type="EMBL" id="QMIE01000001">
    <property type="protein sequence ID" value="TVM19865.1"/>
    <property type="molecule type" value="Genomic_DNA"/>
</dbReference>
<gene>
    <name evidence="2" type="ORF">DPQ33_01130</name>
</gene>
<dbReference type="InterPro" id="IPR000073">
    <property type="entry name" value="AB_hydrolase_1"/>
</dbReference>
<organism evidence="2 3">
    <name type="scientific">Oceanidesulfovibrio indonesiensis</name>
    <dbReference type="NCBI Taxonomy" id="54767"/>
    <lineage>
        <taxon>Bacteria</taxon>
        <taxon>Pseudomonadati</taxon>
        <taxon>Thermodesulfobacteriota</taxon>
        <taxon>Desulfovibrionia</taxon>
        <taxon>Desulfovibrionales</taxon>
        <taxon>Desulfovibrionaceae</taxon>
        <taxon>Oceanidesulfovibrio</taxon>
    </lineage>
</organism>
<accession>A0A7M3MJB8</accession>
<dbReference type="Gene3D" id="3.40.50.1820">
    <property type="entry name" value="alpha/beta hydrolase"/>
    <property type="match status" value="1"/>
</dbReference>
<protein>
    <submittedName>
        <fullName evidence="2">Alpha/beta hydrolase</fullName>
    </submittedName>
</protein>
<dbReference type="GO" id="GO:0016787">
    <property type="term" value="F:hydrolase activity"/>
    <property type="evidence" value="ECO:0007669"/>
    <property type="project" value="UniProtKB-KW"/>
</dbReference>
<evidence type="ECO:0000313" key="3">
    <source>
        <dbReference type="Proteomes" id="UP000448292"/>
    </source>
</evidence>
<evidence type="ECO:0000259" key="1">
    <source>
        <dbReference type="Pfam" id="PF00561"/>
    </source>
</evidence>
<dbReference type="SUPFAM" id="SSF53474">
    <property type="entry name" value="alpha/beta-Hydrolases"/>
    <property type="match status" value="1"/>
</dbReference>
<keyword evidence="2" id="KW-0378">Hydrolase</keyword>
<keyword evidence="3" id="KW-1185">Reference proteome</keyword>
<evidence type="ECO:0000313" key="2">
    <source>
        <dbReference type="EMBL" id="TVM19865.1"/>
    </source>
</evidence>
<comment type="caution">
    <text evidence="2">The sequence shown here is derived from an EMBL/GenBank/DDBJ whole genome shotgun (WGS) entry which is preliminary data.</text>
</comment>
<dbReference type="InterPro" id="IPR029058">
    <property type="entry name" value="AB_hydrolase_fold"/>
</dbReference>
<reference evidence="2 3" key="1">
    <citation type="submission" date="2018-06" db="EMBL/GenBank/DDBJ databases">
        <title>Complete genome of Desulfovibrio indonesiensis P37SLT.</title>
        <authorList>
            <person name="Crispim J.S."/>
            <person name="Vidigal P.M.P."/>
            <person name="Silva L.C.F."/>
            <person name="Laguardia C.N."/>
            <person name="Araujo L.C."/>
            <person name="Dias R.S."/>
            <person name="Sousa M.P."/>
            <person name="Paula S.O."/>
            <person name="Silva C."/>
        </authorList>
    </citation>
    <scope>NUCLEOTIDE SEQUENCE [LARGE SCALE GENOMIC DNA]</scope>
    <source>
        <strain evidence="2 3">P37SLT</strain>
    </source>
</reference>
<sequence>MLLGGCAARWERSLERAGSFAGARDFQRVTFDAGEYLLTGFHNQGRGGDLVVYIQGDGRPYLTRNRVSPNPTPESPLALMLAMEDPAPNVLYLARPCQFVGRSDPEAWRECSREDWTLGRFGPRMIHAMNVALDLARNRFSAERLHLVGHSGGGAMAALLAALRTDVASLITVAATLDHAAWTAHHYVTALRFSANPVDVAPALRDTPQVHFRGGRDEQVPPQTTEAFFHALGRATCLEIVDSPDLAHGRDWVPRWRDMLQLRSTLNCFPDPARK</sequence>
<dbReference type="AlphaFoldDB" id="A0A7M3MJB8"/>
<feature type="domain" description="AB hydrolase-1" evidence="1">
    <location>
        <begin position="128"/>
        <end position="183"/>
    </location>
</feature>
<dbReference type="Pfam" id="PF00561">
    <property type="entry name" value="Abhydrolase_1"/>
    <property type="match status" value="1"/>
</dbReference>
<proteinExistence type="predicted"/>
<name>A0A7M3MJB8_9BACT</name>
<dbReference type="Proteomes" id="UP000448292">
    <property type="component" value="Unassembled WGS sequence"/>
</dbReference>